<keyword evidence="4" id="KW-1185">Reference proteome</keyword>
<dbReference type="EMBL" id="CCFA01004172">
    <property type="protein sequence ID" value="CDW99122.1"/>
    <property type="molecule type" value="Genomic_DNA"/>
</dbReference>
<dbReference type="OrthoDB" id="3358841at2759"/>
<protein>
    <submittedName>
        <fullName evidence="3">Uncharacterized protein</fullName>
    </submittedName>
</protein>
<evidence type="ECO:0000313" key="3">
    <source>
        <dbReference type="EMBL" id="CDW99122.1"/>
    </source>
</evidence>
<feature type="region of interest" description="Disordered" evidence="1">
    <location>
        <begin position="1"/>
        <end position="71"/>
    </location>
</feature>
<gene>
    <name evidence="3" type="primary">SSCI69770.1</name>
    <name evidence="2" type="ORF">SPSC_00721</name>
</gene>
<dbReference type="AlphaFoldDB" id="A0A0F7S862"/>
<sequence>MEKTFQDPATSAQFKNDAERQQANAQRAEKGEPQIPGAVGRESVPTKDPKEFDPRGGPGSEGNKPVQDPVL</sequence>
<organism evidence="3 4">
    <name type="scientific">Sporisorium scitamineum</name>
    <dbReference type="NCBI Taxonomy" id="49012"/>
    <lineage>
        <taxon>Eukaryota</taxon>
        <taxon>Fungi</taxon>
        <taxon>Dikarya</taxon>
        <taxon>Basidiomycota</taxon>
        <taxon>Ustilaginomycotina</taxon>
        <taxon>Ustilaginomycetes</taxon>
        <taxon>Ustilaginales</taxon>
        <taxon>Ustilaginaceae</taxon>
        <taxon>Sporisorium</taxon>
    </lineage>
</organism>
<dbReference type="Proteomes" id="UP000242770">
    <property type="component" value="Unassembled WGS sequence"/>
</dbReference>
<reference evidence="2" key="3">
    <citation type="submission" date="2014-06" db="EMBL/GenBank/DDBJ databases">
        <authorList>
            <person name="Ju J."/>
            <person name="Zhang J."/>
        </authorList>
    </citation>
    <scope>NUCLEOTIDE SEQUENCE</scope>
    <source>
        <strain evidence="2">SscI8</strain>
    </source>
</reference>
<reference evidence="3" key="1">
    <citation type="submission" date="2014-06" db="EMBL/GenBank/DDBJ databases">
        <authorList>
            <person name="Berkman J.Paul."/>
        </authorList>
    </citation>
    <scope>NUCLEOTIDE SEQUENCE [LARGE SCALE GENOMIC DNA]</scope>
</reference>
<evidence type="ECO:0000256" key="1">
    <source>
        <dbReference type="SAM" id="MobiDB-lite"/>
    </source>
</evidence>
<evidence type="ECO:0000313" key="2">
    <source>
        <dbReference type="EMBL" id="CDU22091.1"/>
    </source>
</evidence>
<dbReference type="EMBL" id="LK056654">
    <property type="protein sequence ID" value="CDU22091.1"/>
    <property type="molecule type" value="Genomic_DNA"/>
</dbReference>
<feature type="compositionally biased region" description="Basic and acidic residues" evidence="1">
    <location>
        <begin position="44"/>
        <end position="54"/>
    </location>
</feature>
<evidence type="ECO:0000313" key="4">
    <source>
        <dbReference type="Proteomes" id="UP000242770"/>
    </source>
</evidence>
<name>A0A0F7S862_9BASI</name>
<proteinExistence type="predicted"/>
<accession>A0A0F7S862</accession>
<reference evidence="4" key="2">
    <citation type="submission" date="2014-06" db="EMBL/GenBank/DDBJ databases">
        <authorList>
            <person name="Berkman P.J."/>
        </authorList>
    </citation>
    <scope>NUCLEOTIDE SEQUENCE [LARGE SCALE GENOMIC DNA]</scope>
</reference>